<protein>
    <submittedName>
        <fullName evidence="1">Uncharacterized protein</fullName>
    </submittedName>
</protein>
<accession>A0A136KGF8</accession>
<evidence type="ECO:0000313" key="2">
    <source>
        <dbReference type="Proteomes" id="UP000070449"/>
    </source>
</evidence>
<reference evidence="1 2" key="1">
    <citation type="submission" date="2015-02" db="EMBL/GenBank/DDBJ databases">
        <title>Improved understanding of the partial-nitritation anammox process through 23 genomes representing the majority of the microbial community.</title>
        <authorList>
            <person name="Speth D.R."/>
            <person name="In T Zandt M."/>
            <person name="Guerrero Cruz S."/>
            <person name="Jetten M.S."/>
            <person name="Dutilh B.E."/>
        </authorList>
    </citation>
    <scope>NUCLEOTIDE SEQUENCE [LARGE SCALE GENOMIC DNA]</scope>
    <source>
        <strain evidence="1">OLB21</strain>
    </source>
</reference>
<dbReference type="EMBL" id="JYPD01000025">
    <property type="protein sequence ID" value="KXK08418.1"/>
    <property type="molecule type" value="Genomic_DNA"/>
</dbReference>
<gene>
    <name evidence="1" type="ORF">UZ20_WS6002000947</name>
</gene>
<sequence length="178" mass="19985">MSSFESFQTSASLTVDKQFEATWDEGGNPYVRKYVTIMATMIGEVRDSDGVVVDHENLELMVYEDLPSECGLAEGPIQDSIGIKLEVQFVDTDTDNQDYALRSAMQHILDSLNPAEIGYEAYEEKSALFRGLIEYDEDLPSTLIIGTRVYRIAWSFTTEPKECASCPVRKICSLIDET</sequence>
<proteinExistence type="predicted"/>
<comment type="caution">
    <text evidence="1">The sequence shown here is derived from an EMBL/GenBank/DDBJ whole genome shotgun (WGS) entry which is preliminary data.</text>
</comment>
<dbReference type="STRING" id="1617427.UZ20_WS6002000947"/>
<name>A0A136KGF8_9BACT</name>
<evidence type="ECO:0000313" key="1">
    <source>
        <dbReference type="EMBL" id="KXK08418.1"/>
    </source>
</evidence>
<dbReference type="Proteomes" id="UP000070449">
    <property type="component" value="Unassembled WGS sequence"/>
</dbReference>
<dbReference type="AlphaFoldDB" id="A0A136KGF8"/>
<organism evidence="1 2">
    <name type="scientific">candidate division WS6 bacterium OLB21</name>
    <dbReference type="NCBI Taxonomy" id="1617427"/>
    <lineage>
        <taxon>Bacteria</taxon>
        <taxon>Candidatus Dojkabacteria</taxon>
    </lineage>
</organism>